<dbReference type="Proteomes" id="UP000749559">
    <property type="component" value="Unassembled WGS sequence"/>
</dbReference>
<proteinExistence type="predicted"/>
<dbReference type="InterPro" id="IPR013088">
    <property type="entry name" value="Znf_NHR/GATA"/>
</dbReference>
<dbReference type="GO" id="GO:0006325">
    <property type="term" value="P:chromatin organization"/>
    <property type="evidence" value="ECO:0007669"/>
    <property type="project" value="TreeGrafter"/>
</dbReference>
<organism evidence="10 11">
    <name type="scientific">Owenia fusiformis</name>
    <name type="common">Polychaete worm</name>
    <dbReference type="NCBI Taxonomy" id="6347"/>
    <lineage>
        <taxon>Eukaryota</taxon>
        <taxon>Metazoa</taxon>
        <taxon>Spiralia</taxon>
        <taxon>Lophotrochozoa</taxon>
        <taxon>Annelida</taxon>
        <taxon>Polychaeta</taxon>
        <taxon>Sedentaria</taxon>
        <taxon>Canalipalpata</taxon>
        <taxon>Sabellida</taxon>
        <taxon>Oweniida</taxon>
        <taxon>Oweniidae</taxon>
        <taxon>Owenia</taxon>
    </lineage>
</organism>
<evidence type="ECO:0000313" key="10">
    <source>
        <dbReference type="EMBL" id="CAH1774793.1"/>
    </source>
</evidence>
<protein>
    <recommendedName>
        <fullName evidence="2">GATA zinc finger domain-containing protein 1</fullName>
    </recommendedName>
</protein>
<keyword evidence="11" id="KW-1185">Reference proteome</keyword>
<sequence>NSTMWRKGGRGEVLCNSCGLKQLSPTIKESDSPEPQIINPTAAGKSSSSINNSNNAEKSKSQNSVNESTAATRKSSRIKPPRMKGSSGKNFATKGKNRRVIFKKNPIKSATSVATVVTTTNIFHNGIYYQVGDIVSLVDDEDDEGVYYAQIRGFLQDQYCEKSAVITWLLPTLESTPGRFDPATFILGPEEDIPRKMDYLDFVCHAPSDYYKSRGTPFSTIPLKPELAFIWTSIGPQINTLPTTDEIFGVNIKETRTQQAAKKELKMEG</sequence>
<feature type="region of interest" description="Disordered" evidence="8">
    <location>
        <begin position="24"/>
        <end position="92"/>
    </location>
</feature>
<evidence type="ECO:0000256" key="8">
    <source>
        <dbReference type="SAM" id="MobiDB-lite"/>
    </source>
</evidence>
<feature type="domain" description="GATA-type" evidence="9">
    <location>
        <begin position="1"/>
        <end position="20"/>
    </location>
</feature>
<comment type="subcellular location">
    <subcellularLocation>
        <location evidence="1">Nucleus</location>
    </subcellularLocation>
</comment>
<keyword evidence="4 7" id="KW-0863">Zinc-finger</keyword>
<evidence type="ECO:0000256" key="1">
    <source>
        <dbReference type="ARBA" id="ARBA00004123"/>
    </source>
</evidence>
<evidence type="ECO:0000259" key="9">
    <source>
        <dbReference type="PROSITE" id="PS50114"/>
    </source>
</evidence>
<dbReference type="GO" id="GO:0043565">
    <property type="term" value="F:sequence-specific DNA binding"/>
    <property type="evidence" value="ECO:0007669"/>
    <property type="project" value="InterPro"/>
</dbReference>
<name>A0A8S4N105_OWEFU</name>
<keyword evidence="3" id="KW-0479">Metal-binding</keyword>
<dbReference type="PANTHER" id="PTHR13340">
    <property type="entry name" value="GATA ZINC FINGER DOMAIN-CONTAINING"/>
    <property type="match status" value="1"/>
</dbReference>
<evidence type="ECO:0000256" key="2">
    <source>
        <dbReference type="ARBA" id="ARBA00014943"/>
    </source>
</evidence>
<evidence type="ECO:0000256" key="6">
    <source>
        <dbReference type="ARBA" id="ARBA00023242"/>
    </source>
</evidence>
<dbReference type="GO" id="GO:0005634">
    <property type="term" value="C:nucleus"/>
    <property type="evidence" value="ECO:0007669"/>
    <property type="project" value="UniProtKB-SubCell"/>
</dbReference>
<keyword evidence="6" id="KW-0539">Nucleus</keyword>
<dbReference type="InterPro" id="IPR000679">
    <property type="entry name" value="Znf_GATA"/>
</dbReference>
<dbReference type="Gene3D" id="3.30.50.10">
    <property type="entry name" value="Erythroid Transcription Factor GATA-1, subunit A"/>
    <property type="match status" value="1"/>
</dbReference>
<dbReference type="GO" id="GO:0008270">
    <property type="term" value="F:zinc ion binding"/>
    <property type="evidence" value="ECO:0007669"/>
    <property type="project" value="UniProtKB-KW"/>
</dbReference>
<keyword evidence="5" id="KW-0862">Zinc</keyword>
<dbReference type="EMBL" id="CAIIXF020000001">
    <property type="protein sequence ID" value="CAH1774793.1"/>
    <property type="molecule type" value="Genomic_DNA"/>
</dbReference>
<reference evidence="10" key="1">
    <citation type="submission" date="2022-03" db="EMBL/GenBank/DDBJ databases">
        <authorList>
            <person name="Martin C."/>
        </authorList>
    </citation>
    <scope>NUCLEOTIDE SEQUENCE</scope>
</reference>
<comment type="caution">
    <text evidence="10">The sequence shown here is derived from an EMBL/GenBank/DDBJ whole genome shotgun (WGS) entry which is preliminary data.</text>
</comment>
<evidence type="ECO:0000313" key="11">
    <source>
        <dbReference type="Proteomes" id="UP000749559"/>
    </source>
</evidence>
<dbReference type="OrthoDB" id="9994231at2759"/>
<dbReference type="InterPro" id="IPR039050">
    <property type="entry name" value="GATAD1"/>
</dbReference>
<evidence type="ECO:0000256" key="4">
    <source>
        <dbReference type="ARBA" id="ARBA00022771"/>
    </source>
</evidence>
<dbReference type="PANTHER" id="PTHR13340:SF2">
    <property type="entry name" value="GATA ZINC FINGER DOMAIN-CONTAINING PROTEIN 1"/>
    <property type="match status" value="1"/>
</dbReference>
<dbReference type="PROSITE" id="PS50114">
    <property type="entry name" value="GATA_ZN_FINGER_2"/>
    <property type="match status" value="1"/>
</dbReference>
<evidence type="ECO:0000256" key="3">
    <source>
        <dbReference type="ARBA" id="ARBA00022723"/>
    </source>
</evidence>
<feature type="compositionally biased region" description="Low complexity" evidence="8">
    <location>
        <begin position="45"/>
        <end position="64"/>
    </location>
</feature>
<gene>
    <name evidence="10" type="ORF">OFUS_LOCUS2181</name>
</gene>
<evidence type="ECO:0000256" key="7">
    <source>
        <dbReference type="PROSITE-ProRule" id="PRU00094"/>
    </source>
</evidence>
<evidence type="ECO:0000256" key="5">
    <source>
        <dbReference type="ARBA" id="ARBA00022833"/>
    </source>
</evidence>
<dbReference type="GO" id="GO:0006355">
    <property type="term" value="P:regulation of DNA-templated transcription"/>
    <property type="evidence" value="ECO:0007669"/>
    <property type="project" value="InterPro"/>
</dbReference>
<dbReference type="AlphaFoldDB" id="A0A8S4N105"/>
<feature type="non-terminal residue" evidence="10">
    <location>
        <position position="1"/>
    </location>
</feature>
<accession>A0A8S4N105</accession>